<evidence type="ECO:0000256" key="11">
    <source>
        <dbReference type="SAM" id="Phobius"/>
    </source>
</evidence>
<evidence type="ECO:0000256" key="9">
    <source>
        <dbReference type="ARBA" id="ARBA00023224"/>
    </source>
</evidence>
<dbReference type="PANTHER" id="PTHR21137:SF35">
    <property type="entry name" value="ODORANT RECEPTOR 19A-RELATED"/>
    <property type="match status" value="1"/>
</dbReference>
<evidence type="ECO:0000256" key="10">
    <source>
        <dbReference type="SAM" id="MobiDB-lite"/>
    </source>
</evidence>
<protein>
    <recommendedName>
        <fullName evidence="14">Odorant receptor</fullName>
    </recommendedName>
</protein>
<keyword evidence="7 11" id="KW-0472">Membrane</keyword>
<proteinExistence type="predicted"/>
<dbReference type="Proteomes" id="UP001168990">
    <property type="component" value="Unassembled WGS sequence"/>
</dbReference>
<organism evidence="12 13">
    <name type="scientific">Microctonus aethiopoides</name>
    <dbReference type="NCBI Taxonomy" id="144406"/>
    <lineage>
        <taxon>Eukaryota</taxon>
        <taxon>Metazoa</taxon>
        <taxon>Ecdysozoa</taxon>
        <taxon>Arthropoda</taxon>
        <taxon>Hexapoda</taxon>
        <taxon>Insecta</taxon>
        <taxon>Pterygota</taxon>
        <taxon>Neoptera</taxon>
        <taxon>Endopterygota</taxon>
        <taxon>Hymenoptera</taxon>
        <taxon>Apocrita</taxon>
        <taxon>Ichneumonoidea</taxon>
        <taxon>Braconidae</taxon>
        <taxon>Euphorinae</taxon>
        <taxon>Microctonus</taxon>
    </lineage>
</organism>
<evidence type="ECO:0008006" key="14">
    <source>
        <dbReference type="Google" id="ProtNLM"/>
    </source>
</evidence>
<feature type="transmembrane region" description="Helical" evidence="11">
    <location>
        <begin position="145"/>
        <end position="163"/>
    </location>
</feature>
<feature type="transmembrane region" description="Helical" evidence="11">
    <location>
        <begin position="199"/>
        <end position="219"/>
    </location>
</feature>
<dbReference type="InterPro" id="IPR004117">
    <property type="entry name" value="7tm6_olfct_rcpt"/>
</dbReference>
<dbReference type="GO" id="GO:0005549">
    <property type="term" value="F:odorant binding"/>
    <property type="evidence" value="ECO:0007669"/>
    <property type="project" value="InterPro"/>
</dbReference>
<accession>A0AA39FLI9</accession>
<dbReference type="EMBL" id="JAQQBS010000002">
    <property type="protein sequence ID" value="KAK0171825.1"/>
    <property type="molecule type" value="Genomic_DNA"/>
</dbReference>
<comment type="subcellular location">
    <subcellularLocation>
        <location evidence="1">Cell membrane</location>
        <topology evidence="1">Multi-pass membrane protein</topology>
    </subcellularLocation>
</comment>
<dbReference type="GO" id="GO:0004984">
    <property type="term" value="F:olfactory receptor activity"/>
    <property type="evidence" value="ECO:0007669"/>
    <property type="project" value="InterPro"/>
</dbReference>
<keyword evidence="8" id="KW-0675">Receptor</keyword>
<feature type="transmembrane region" description="Helical" evidence="11">
    <location>
        <begin position="47"/>
        <end position="70"/>
    </location>
</feature>
<keyword evidence="9" id="KW-0807">Transducer</keyword>
<reference evidence="12" key="1">
    <citation type="journal article" date="2023" name="bioRxiv">
        <title>Scaffold-level genome assemblies of two parasitoid biocontrol wasps reveal the parthenogenesis mechanism and an associated novel virus.</title>
        <authorList>
            <person name="Inwood S."/>
            <person name="Skelly J."/>
            <person name="Guhlin J."/>
            <person name="Harrop T."/>
            <person name="Goldson S."/>
            <person name="Dearden P."/>
        </authorList>
    </citation>
    <scope>NUCLEOTIDE SEQUENCE</scope>
    <source>
        <strain evidence="12">Irish</strain>
        <tissue evidence="12">Whole body</tissue>
    </source>
</reference>
<dbReference type="GO" id="GO:0005886">
    <property type="term" value="C:plasma membrane"/>
    <property type="evidence" value="ECO:0007669"/>
    <property type="project" value="UniProtKB-SubCell"/>
</dbReference>
<dbReference type="Pfam" id="PF02949">
    <property type="entry name" value="7tm_6"/>
    <property type="match status" value="1"/>
</dbReference>
<evidence type="ECO:0000256" key="7">
    <source>
        <dbReference type="ARBA" id="ARBA00023136"/>
    </source>
</evidence>
<comment type="caution">
    <text evidence="12">The sequence shown here is derived from an EMBL/GenBank/DDBJ whole genome shotgun (WGS) entry which is preliminary data.</text>
</comment>
<keyword evidence="3" id="KW-0716">Sensory transduction</keyword>
<keyword evidence="6 11" id="KW-1133">Transmembrane helix</keyword>
<feature type="region of interest" description="Disordered" evidence="10">
    <location>
        <begin position="1"/>
        <end position="20"/>
    </location>
</feature>
<sequence>MNTSIQQSKLKSDPSVTSPSQDLDWAIGWNRIVLQILGLWTYPKQSLFIGMLSHFHTALIALSILIFVILPQSVALIKVWGRAALIIDNIALNLPVMAAEFKLLVLWYKKKDVASIFATISQNWLEKKSSHERDVMIKYAKVSRILMICGSIGSIECVTLYHAPVAFNTVMRTINNITDIPGALFAIQSVYFYDVTPPLIYHLTVLSQIIGTAFASLLYTGVDVLFGMIIAHLCGQLENLSYKLENMANDQKSFQNVLKITQQKHCSLIRSDEFSQIGFLLIHAQRPLYITFGKFAPVTLNTFAKVLKTSCGWVSVLLAMKN</sequence>
<evidence type="ECO:0000256" key="6">
    <source>
        <dbReference type="ARBA" id="ARBA00022989"/>
    </source>
</evidence>
<dbReference type="GO" id="GO:0007165">
    <property type="term" value="P:signal transduction"/>
    <property type="evidence" value="ECO:0007669"/>
    <property type="project" value="UniProtKB-KW"/>
</dbReference>
<keyword evidence="13" id="KW-1185">Reference proteome</keyword>
<evidence type="ECO:0000256" key="8">
    <source>
        <dbReference type="ARBA" id="ARBA00023170"/>
    </source>
</evidence>
<evidence type="ECO:0000256" key="4">
    <source>
        <dbReference type="ARBA" id="ARBA00022692"/>
    </source>
</evidence>
<evidence type="ECO:0000313" key="12">
    <source>
        <dbReference type="EMBL" id="KAK0171825.1"/>
    </source>
</evidence>
<feature type="transmembrane region" description="Helical" evidence="11">
    <location>
        <begin position="90"/>
        <end position="108"/>
    </location>
</feature>
<keyword evidence="4 11" id="KW-0812">Transmembrane</keyword>
<keyword evidence="5" id="KW-0552">Olfaction</keyword>
<dbReference type="PANTHER" id="PTHR21137">
    <property type="entry name" value="ODORANT RECEPTOR"/>
    <property type="match status" value="1"/>
</dbReference>
<evidence type="ECO:0000256" key="2">
    <source>
        <dbReference type="ARBA" id="ARBA00022475"/>
    </source>
</evidence>
<keyword evidence="2" id="KW-1003">Cell membrane</keyword>
<name>A0AA39FLI9_9HYME</name>
<evidence type="ECO:0000256" key="3">
    <source>
        <dbReference type="ARBA" id="ARBA00022606"/>
    </source>
</evidence>
<evidence type="ECO:0000256" key="5">
    <source>
        <dbReference type="ARBA" id="ARBA00022725"/>
    </source>
</evidence>
<reference evidence="12" key="2">
    <citation type="submission" date="2023-03" db="EMBL/GenBank/DDBJ databases">
        <authorList>
            <person name="Inwood S.N."/>
            <person name="Skelly J.G."/>
            <person name="Guhlin J."/>
            <person name="Harrop T.W.R."/>
            <person name="Goldson S.G."/>
            <person name="Dearden P.K."/>
        </authorList>
    </citation>
    <scope>NUCLEOTIDE SEQUENCE</scope>
    <source>
        <strain evidence="12">Irish</strain>
        <tissue evidence="12">Whole body</tissue>
    </source>
</reference>
<gene>
    <name evidence="12" type="ORF">PV328_005224</name>
</gene>
<dbReference type="AlphaFoldDB" id="A0AA39FLI9"/>
<evidence type="ECO:0000256" key="1">
    <source>
        <dbReference type="ARBA" id="ARBA00004651"/>
    </source>
</evidence>
<evidence type="ECO:0000313" key="13">
    <source>
        <dbReference type="Proteomes" id="UP001168990"/>
    </source>
</evidence>